<comment type="function">
    <text evidence="8">Involved in peptidoglycan biosynthesis. Transports lipid-linked peptidoglycan precursors from the inner to the outer leaflet of the cytoplasmic membrane.</text>
</comment>
<feature type="transmembrane region" description="Helical" evidence="10">
    <location>
        <begin position="302"/>
        <end position="321"/>
    </location>
</feature>
<name>A0A0P0YQN5_9ENTR</name>
<dbReference type="PANTHER" id="PTHR47019:SF1">
    <property type="entry name" value="LIPID II FLIPPASE MURJ"/>
    <property type="match status" value="1"/>
</dbReference>
<dbReference type="InterPro" id="IPR051050">
    <property type="entry name" value="Lipid_II_flippase_MurJ/MviN"/>
</dbReference>
<evidence type="ECO:0000256" key="7">
    <source>
        <dbReference type="ARBA" id="ARBA00023136"/>
    </source>
</evidence>
<keyword evidence="6 10" id="KW-1133">Transmembrane helix</keyword>
<accession>A0A0P0YQN5</accession>
<evidence type="ECO:0000313" key="11">
    <source>
        <dbReference type="EMBL" id="BAT23268.1"/>
    </source>
</evidence>
<keyword evidence="3 10" id="KW-0812">Transmembrane</keyword>
<keyword evidence="4" id="KW-0133">Cell shape</keyword>
<feature type="transmembrane region" description="Helical" evidence="10">
    <location>
        <begin position="427"/>
        <end position="449"/>
    </location>
</feature>
<dbReference type="InterPro" id="IPR004268">
    <property type="entry name" value="MurJ"/>
</dbReference>
<feature type="transmembrane region" description="Helical" evidence="10">
    <location>
        <begin position="400"/>
        <end position="420"/>
    </location>
</feature>
<comment type="subcellular location">
    <subcellularLocation>
        <location evidence="1">Cell membrane</location>
        <topology evidence="1">Multi-pass membrane protein</topology>
    </subcellularLocation>
</comment>
<dbReference type="PANTHER" id="PTHR47019">
    <property type="entry name" value="LIPID II FLIPPASE MURJ"/>
    <property type="match status" value="1"/>
</dbReference>
<feature type="transmembrane region" description="Helical" evidence="10">
    <location>
        <begin position="375"/>
        <end position="394"/>
    </location>
</feature>
<dbReference type="GO" id="GO:0008360">
    <property type="term" value="P:regulation of cell shape"/>
    <property type="evidence" value="ECO:0007669"/>
    <property type="project" value="UniProtKB-KW"/>
</dbReference>
<evidence type="ECO:0000256" key="6">
    <source>
        <dbReference type="ARBA" id="ARBA00022989"/>
    </source>
</evidence>
<protein>
    <submittedName>
        <fullName evidence="11">Putative flippase</fullName>
    </submittedName>
</protein>
<reference evidence="11" key="1">
    <citation type="submission" date="2014-04" db="EMBL/GenBank/DDBJ databases">
        <authorList>
            <person name="Harrison E."/>
        </authorList>
    </citation>
    <scope>NUCLEOTIDE SEQUENCE</scope>
    <source>
        <strain evidence="11">919</strain>
    </source>
</reference>
<dbReference type="GO" id="GO:0005886">
    <property type="term" value="C:plasma membrane"/>
    <property type="evidence" value="ECO:0007669"/>
    <property type="project" value="UniProtKB-SubCell"/>
</dbReference>
<dbReference type="GO" id="GO:0015648">
    <property type="term" value="F:lipid-linked peptidoglycan transporter activity"/>
    <property type="evidence" value="ECO:0007669"/>
    <property type="project" value="TreeGrafter"/>
</dbReference>
<reference evidence="11" key="2">
    <citation type="journal article" date="2015" name="Sci. Rep.">
        <title>Genetic analysis of capsular polysaccharide synthesis gene clusters in 79 capsular types of Klebsiella spp.</title>
        <authorList>
            <person name="Pan Y.J."/>
            <person name="Lin T.L."/>
            <person name="Chen C.T."/>
            <person name="Chen Y.Y."/>
            <person name="Hsieh P.F."/>
            <person name="Hsu C.R."/>
            <person name="Wu M.C."/>
            <person name="Wang J.T."/>
        </authorList>
    </citation>
    <scope>NUCLEOTIDE SEQUENCE</scope>
    <source>
        <strain evidence="11">919</strain>
    </source>
</reference>
<feature type="transmembrane region" description="Helical" evidence="10">
    <location>
        <begin position="82"/>
        <end position="103"/>
    </location>
</feature>
<evidence type="ECO:0000256" key="4">
    <source>
        <dbReference type="ARBA" id="ARBA00022960"/>
    </source>
</evidence>
<dbReference type="GO" id="GO:0034204">
    <property type="term" value="P:lipid translocation"/>
    <property type="evidence" value="ECO:0007669"/>
    <property type="project" value="TreeGrafter"/>
</dbReference>
<evidence type="ECO:0000256" key="10">
    <source>
        <dbReference type="SAM" id="Phobius"/>
    </source>
</evidence>
<dbReference type="GO" id="GO:0009252">
    <property type="term" value="P:peptidoglycan biosynthetic process"/>
    <property type="evidence" value="ECO:0007669"/>
    <property type="project" value="UniProtKB-KW"/>
</dbReference>
<evidence type="ECO:0000256" key="9">
    <source>
        <dbReference type="ARBA" id="ARBA00061532"/>
    </source>
</evidence>
<dbReference type="AlphaFoldDB" id="A0A0P0YQN5"/>
<feature type="transmembrane region" description="Helical" evidence="10">
    <location>
        <begin position="455"/>
        <end position="479"/>
    </location>
</feature>
<keyword evidence="2" id="KW-1003">Cell membrane</keyword>
<evidence type="ECO:0000256" key="2">
    <source>
        <dbReference type="ARBA" id="ARBA00022475"/>
    </source>
</evidence>
<dbReference type="EMBL" id="AB924552">
    <property type="protein sequence ID" value="BAT23268.1"/>
    <property type="molecule type" value="Genomic_DNA"/>
</dbReference>
<keyword evidence="5" id="KW-0573">Peptidoglycan synthesis</keyword>
<sequence length="500" mass="56524">MKKAIGQILSGNVLSKGLGLFREILMSKYFGTGEINGAYRIAQSGTLVPINFMISDSLNSAFIPLYKKYLLENTDKAETFKWCIFLLFVIMSSFLFIALYLFSGFWVDVLAPGINESTRLISINLLKIMALCCPFYLCSALMNYVSMAHNDFKPMSMRNPVQNIGMLIGVFIAYYFEKVEFLAWGFTGSYIYFFMWSLVRKDSKKIIMLPAKFEYVEIKGVIGDFWSILKPLLLLPLLLQGNITLERALSSLVSLEAVSSLDYAKFVTETVVFFLSVPVAFAGLSAWVGLDTNIVKRKLEELYTILIVLGFSVSGFLFFYAEDIIKLLFQRGAFNQHSVEVTSDYLRGMCIGLWAQVIGYIFLKALSAQLKNKKVLFSMAIALFGNAIFNLLTYSTYGALGIGLGCSVYGILLLLSSAYFMGIHKILFYPFIKLLLGMMVYYILIYSFFSNSGLTGLVIVDLAFNGLVYLLFFFVWCMIFRDIRNKFVNVFISKKRGGNE</sequence>
<evidence type="ECO:0000256" key="5">
    <source>
        <dbReference type="ARBA" id="ARBA00022984"/>
    </source>
</evidence>
<feature type="transmembrane region" description="Helical" evidence="10">
    <location>
        <begin position="271"/>
        <end position="290"/>
    </location>
</feature>
<proteinExistence type="inferred from homology"/>
<feature type="transmembrane region" description="Helical" evidence="10">
    <location>
        <begin position="157"/>
        <end position="175"/>
    </location>
</feature>
<evidence type="ECO:0000256" key="8">
    <source>
        <dbReference type="ARBA" id="ARBA00060041"/>
    </source>
</evidence>
<organism evidence="11">
    <name type="scientific">Klebsiella sp. 919</name>
    <dbReference type="NCBI Taxonomy" id="1497795"/>
    <lineage>
        <taxon>Bacteria</taxon>
        <taxon>Pseudomonadati</taxon>
        <taxon>Pseudomonadota</taxon>
        <taxon>Gammaproteobacteria</taxon>
        <taxon>Enterobacterales</taxon>
        <taxon>Enterobacteriaceae</taxon>
        <taxon>Klebsiella/Raoultella group</taxon>
        <taxon>Klebsiella</taxon>
    </lineage>
</organism>
<comment type="similarity">
    <text evidence="9">Belongs to the MurJ/MviN family.</text>
</comment>
<gene>
    <name evidence="11" type="primary">wzx</name>
</gene>
<evidence type="ECO:0000256" key="1">
    <source>
        <dbReference type="ARBA" id="ARBA00004651"/>
    </source>
</evidence>
<evidence type="ECO:0000256" key="3">
    <source>
        <dbReference type="ARBA" id="ARBA00022692"/>
    </source>
</evidence>
<feature type="transmembrane region" description="Helical" evidence="10">
    <location>
        <begin position="123"/>
        <end position="145"/>
    </location>
</feature>
<dbReference type="Pfam" id="PF03023">
    <property type="entry name" value="MurJ"/>
    <property type="match status" value="1"/>
</dbReference>
<keyword evidence="7 10" id="KW-0472">Membrane</keyword>
<feature type="transmembrane region" description="Helical" evidence="10">
    <location>
        <begin position="345"/>
        <end position="363"/>
    </location>
</feature>